<dbReference type="EMBL" id="JBHTEY010000004">
    <property type="protein sequence ID" value="MFC7617279.1"/>
    <property type="molecule type" value="Genomic_DNA"/>
</dbReference>
<comment type="caution">
    <text evidence="1">The sequence shown here is derived from an EMBL/GenBank/DDBJ whole genome shotgun (WGS) entry which is preliminary data.</text>
</comment>
<name>A0ABW2TVZ8_9PSEU</name>
<evidence type="ECO:0000313" key="1">
    <source>
        <dbReference type="EMBL" id="MFC7617279.1"/>
    </source>
</evidence>
<organism evidence="1 2">
    <name type="scientific">Actinokineospora soli</name>
    <dbReference type="NCBI Taxonomy" id="1048753"/>
    <lineage>
        <taxon>Bacteria</taxon>
        <taxon>Bacillati</taxon>
        <taxon>Actinomycetota</taxon>
        <taxon>Actinomycetes</taxon>
        <taxon>Pseudonocardiales</taxon>
        <taxon>Pseudonocardiaceae</taxon>
        <taxon>Actinokineospora</taxon>
    </lineage>
</organism>
<keyword evidence="2" id="KW-1185">Reference proteome</keyword>
<evidence type="ECO:0000313" key="2">
    <source>
        <dbReference type="Proteomes" id="UP001596512"/>
    </source>
</evidence>
<protein>
    <submittedName>
        <fullName evidence="1">Uncharacterized protein</fullName>
    </submittedName>
</protein>
<gene>
    <name evidence="1" type="ORF">ACFQV2_31510</name>
</gene>
<sequence length="322" mass="35300">MRFTLNGDQFEVDANTVIGRLLGREPEPVQVHWVEVGGVRFPVKQALEAVLGVNRATFTSHMARLQFARLGFVTSNVPDRAHGRVEPRQQRPPAPGSVVGIEEAGEAFATLVAFLRHAPFTTCVDHLEHELVGIDSSTAPVVTRAAGLSDELLEAALIVRRDVGRVSDVIHATVIALALPKILEPGEVITNRPSLGPGNDKTRPFDLETDRRIAEFKVALWSGGDMARKRTLTADLVHLALDQSGRRPELWVAGAEPIRFLQTSTSPVGDLLSRTSRHLRARYHDRYGTDAIPLRDFVTQHAAHIHHRNIADVLPTVSTALG</sequence>
<accession>A0ABW2TVZ8</accession>
<reference evidence="2" key="1">
    <citation type="journal article" date="2019" name="Int. J. Syst. Evol. Microbiol.">
        <title>The Global Catalogue of Microorganisms (GCM) 10K type strain sequencing project: providing services to taxonomists for standard genome sequencing and annotation.</title>
        <authorList>
            <consortium name="The Broad Institute Genomics Platform"/>
            <consortium name="The Broad Institute Genome Sequencing Center for Infectious Disease"/>
            <person name="Wu L."/>
            <person name="Ma J."/>
        </authorList>
    </citation>
    <scope>NUCLEOTIDE SEQUENCE [LARGE SCALE GENOMIC DNA]</scope>
    <source>
        <strain evidence="2">JCM 17695</strain>
    </source>
</reference>
<proteinExistence type="predicted"/>
<dbReference type="Proteomes" id="UP001596512">
    <property type="component" value="Unassembled WGS sequence"/>
</dbReference>